<dbReference type="EMBL" id="JAWUZT010000082">
    <property type="protein sequence ID" value="MDW8518172.1"/>
    <property type="molecule type" value="Genomic_DNA"/>
</dbReference>
<comment type="caution">
    <text evidence="1">The sequence shown here is derived from an EMBL/GenBank/DDBJ whole genome shotgun (WGS) entry which is preliminary data.</text>
</comment>
<sequence length="202" mass="23462">MNNENINKDIDNEEIKEFLAFKEVVLNNSGELDDISTKLAYINQSEDYLETLDFFFGYYFPEKYGKNASKFLFNLLANSSEIIEVLTESKVLDKIDQIELELIAYKHNELIRKLSSKFEHPYGLMSTSSVNNGEGEYLLSIKRIDGESFNLFLDNSQCYRLASNLIESTLENLDDIEMDENVIGRFLRLSEKAKHILKNKER</sequence>
<dbReference type="Proteomes" id="UP001284771">
    <property type="component" value="Unassembled WGS sequence"/>
</dbReference>
<reference evidence="2" key="1">
    <citation type="submission" date="2023-07" db="EMBL/GenBank/DDBJ databases">
        <title>Draft genomic sequences of Priestia flexa CCM isolated from the soil of an abandoned mine contaminated by free cyanide in the high Andean zone of Tacna, Peru.</title>
        <authorList>
            <person name="Caceda Quiroz C.J."/>
            <person name="Maraza Chooque G.J."/>
            <person name="Fora Quispe G.L."/>
            <person name="Carpio Mamani M."/>
        </authorList>
    </citation>
    <scope>NUCLEOTIDE SEQUENCE [LARGE SCALE GENOMIC DNA]</scope>
    <source>
        <strain evidence="2">CCM</strain>
    </source>
</reference>
<evidence type="ECO:0000313" key="2">
    <source>
        <dbReference type="Proteomes" id="UP001284771"/>
    </source>
</evidence>
<evidence type="ECO:0000313" key="1">
    <source>
        <dbReference type="EMBL" id="MDW8518172.1"/>
    </source>
</evidence>
<dbReference type="RefSeq" id="WP_225002056.1">
    <property type="nucleotide sequence ID" value="NZ_JAIVMD010000007.1"/>
</dbReference>
<keyword evidence="2" id="KW-1185">Reference proteome</keyword>
<gene>
    <name evidence="1" type="ORF">RIB56_18850</name>
</gene>
<name>A0ABU4JAY3_9BACI</name>
<proteinExistence type="predicted"/>
<accession>A0ABU4JAY3</accession>
<organism evidence="1 2">
    <name type="scientific">Priestia flexa</name>
    <dbReference type="NCBI Taxonomy" id="86664"/>
    <lineage>
        <taxon>Bacteria</taxon>
        <taxon>Bacillati</taxon>
        <taxon>Bacillota</taxon>
        <taxon>Bacilli</taxon>
        <taxon>Bacillales</taxon>
        <taxon>Bacillaceae</taxon>
        <taxon>Priestia</taxon>
    </lineage>
</organism>
<protein>
    <submittedName>
        <fullName evidence="1">Uncharacterized protein</fullName>
    </submittedName>
</protein>